<evidence type="ECO:0000313" key="2">
    <source>
        <dbReference type="EMBL" id="QBO37469.1"/>
    </source>
</evidence>
<dbReference type="KEGG" id="wei:EQG49_06265"/>
<sequence>MIKPFDYIIVVSLILLSFLPLVIFGVQQHNSALNNANSDLVANITRDGKLLKTVNLTKNKKHYFINYKWSGGKYNIIEVDGNRIRDYRDETPNQIAVRTSWISKPGQTAVNLPHKILIEVVRKDKPNTATPDNIVQP</sequence>
<evidence type="ECO:0000313" key="3">
    <source>
        <dbReference type="Proteomes" id="UP000292886"/>
    </source>
</evidence>
<protein>
    <submittedName>
        <fullName evidence="2">NusG domain II-containing protein</fullName>
    </submittedName>
</protein>
<dbReference type="OrthoDB" id="47603at2"/>
<gene>
    <name evidence="2" type="ORF">EQG49_06265</name>
</gene>
<dbReference type="AlphaFoldDB" id="A0A4P6YX29"/>
<accession>A0A4P6YX29</accession>
<reference evidence="3" key="1">
    <citation type="submission" date="2019-03" db="EMBL/GenBank/DDBJ databases">
        <title>Weissella sp. 26KH-42 Genome sequencing.</title>
        <authorList>
            <person name="Heo J."/>
            <person name="Kim S.-J."/>
            <person name="Kim J.-S."/>
            <person name="Hong S.-B."/>
            <person name="Kwon S.-W."/>
        </authorList>
    </citation>
    <scope>NUCLEOTIDE SEQUENCE [LARGE SCALE GENOMIC DNA]</scope>
    <source>
        <strain evidence="3">26KH-42</strain>
    </source>
</reference>
<dbReference type="Pfam" id="PF07009">
    <property type="entry name" value="NusG_II"/>
    <property type="match status" value="1"/>
</dbReference>
<keyword evidence="3" id="KW-1185">Reference proteome</keyword>
<proteinExistence type="predicted"/>
<dbReference type="Gene3D" id="2.60.320.10">
    <property type="entry name" value="N-utilization substance G protein NusG, insert domain"/>
    <property type="match status" value="1"/>
</dbReference>
<feature type="transmembrane region" description="Helical" evidence="1">
    <location>
        <begin position="7"/>
        <end position="26"/>
    </location>
</feature>
<organism evidence="2 3">
    <name type="scientific">Periweissella cryptocerci</name>
    <dbReference type="NCBI Taxonomy" id="2506420"/>
    <lineage>
        <taxon>Bacteria</taxon>
        <taxon>Bacillati</taxon>
        <taxon>Bacillota</taxon>
        <taxon>Bacilli</taxon>
        <taxon>Lactobacillales</taxon>
        <taxon>Lactobacillaceae</taxon>
        <taxon>Periweissella</taxon>
    </lineage>
</organism>
<dbReference type="InterPro" id="IPR038690">
    <property type="entry name" value="NusG_2_sf"/>
</dbReference>
<dbReference type="Proteomes" id="UP000292886">
    <property type="component" value="Chromosome"/>
</dbReference>
<dbReference type="EMBL" id="CP037940">
    <property type="protein sequence ID" value="QBO37469.1"/>
    <property type="molecule type" value="Genomic_DNA"/>
</dbReference>
<keyword evidence="1" id="KW-0812">Transmembrane</keyword>
<keyword evidence="1" id="KW-0472">Membrane</keyword>
<name>A0A4P6YX29_9LACO</name>
<evidence type="ECO:0000256" key="1">
    <source>
        <dbReference type="SAM" id="Phobius"/>
    </source>
</evidence>
<keyword evidence="1" id="KW-1133">Transmembrane helix</keyword>